<protein>
    <submittedName>
        <fullName evidence="5">DNA mismatch repair protein MutT</fullName>
    </submittedName>
</protein>
<comment type="caution">
    <text evidence="5">The sequence shown here is derived from an EMBL/GenBank/DDBJ whole genome shotgun (WGS) entry which is preliminary data.</text>
</comment>
<evidence type="ECO:0000256" key="3">
    <source>
        <dbReference type="RuleBase" id="RU003476"/>
    </source>
</evidence>
<dbReference type="EMBL" id="PKLL01000025">
    <property type="protein sequence ID" value="RZE18711.1"/>
    <property type="molecule type" value="Genomic_DNA"/>
</dbReference>
<dbReference type="PROSITE" id="PS51462">
    <property type="entry name" value="NUDIX"/>
    <property type="match status" value="1"/>
</dbReference>
<evidence type="ECO:0000259" key="4">
    <source>
        <dbReference type="PROSITE" id="PS51462"/>
    </source>
</evidence>
<dbReference type="SUPFAM" id="SSF55811">
    <property type="entry name" value="Nudix"/>
    <property type="match status" value="1"/>
</dbReference>
<organism evidence="5 6">
    <name type="scientific">Streptomyces albidoflavus</name>
    <dbReference type="NCBI Taxonomy" id="1886"/>
    <lineage>
        <taxon>Bacteria</taxon>
        <taxon>Bacillati</taxon>
        <taxon>Actinomycetota</taxon>
        <taxon>Actinomycetes</taxon>
        <taxon>Kitasatosporales</taxon>
        <taxon>Streptomycetaceae</taxon>
        <taxon>Streptomyces</taxon>
        <taxon>Streptomyces albidoflavus group</taxon>
    </lineage>
</organism>
<evidence type="ECO:0000313" key="5">
    <source>
        <dbReference type="EMBL" id="RZE18711.1"/>
    </source>
</evidence>
<dbReference type="Pfam" id="PF00293">
    <property type="entry name" value="NUDIX"/>
    <property type="match status" value="1"/>
</dbReference>
<dbReference type="InterPro" id="IPR015797">
    <property type="entry name" value="NUDIX_hydrolase-like_dom_sf"/>
</dbReference>
<dbReference type="InterPro" id="IPR020476">
    <property type="entry name" value="Nudix_hydrolase"/>
</dbReference>
<evidence type="ECO:0000313" key="6">
    <source>
        <dbReference type="Proteomes" id="UP000292693"/>
    </source>
</evidence>
<dbReference type="PRINTS" id="PR00502">
    <property type="entry name" value="NUDIXFAMILY"/>
</dbReference>
<dbReference type="Gene3D" id="3.90.79.10">
    <property type="entry name" value="Nucleoside Triphosphate Pyrophosphohydrolase"/>
    <property type="match status" value="1"/>
</dbReference>
<dbReference type="InterPro" id="IPR000086">
    <property type="entry name" value="NUDIX_hydrolase_dom"/>
</dbReference>
<accession>A0A8G1ZNF5</accession>
<feature type="domain" description="Nudix hydrolase" evidence="4">
    <location>
        <begin position="4"/>
        <end position="139"/>
    </location>
</feature>
<gene>
    <name evidence="5" type="ORF">C0Q92_21675</name>
</gene>
<name>A0A8G1ZNF5_9ACTN</name>
<dbReference type="PROSITE" id="PS00893">
    <property type="entry name" value="NUDIX_BOX"/>
    <property type="match status" value="1"/>
</dbReference>
<dbReference type="PANTHER" id="PTHR43736">
    <property type="entry name" value="ADP-RIBOSE PYROPHOSPHATASE"/>
    <property type="match status" value="1"/>
</dbReference>
<keyword evidence="2 3" id="KW-0378">Hydrolase</keyword>
<evidence type="ECO:0000256" key="2">
    <source>
        <dbReference type="ARBA" id="ARBA00022801"/>
    </source>
</evidence>
<dbReference type="AlphaFoldDB" id="A0A8G1ZNF5"/>
<proteinExistence type="inferred from homology"/>
<dbReference type="GO" id="GO:0016787">
    <property type="term" value="F:hydrolase activity"/>
    <property type="evidence" value="ECO:0007669"/>
    <property type="project" value="UniProtKB-KW"/>
</dbReference>
<sequence length="153" mass="16474">MPPMTLLAAAVIVYDRQAGRVVLLRRGAGAKYGHGLWDLPIGKCDPGEPVTEAAARELYEETGVTVRTEDLWVAHLVHGAWGVEAPDGYLTVVFAAERWSGEPENREPGKHDRVCWVPVGELPEEFVPGSAAALGEYLGGDGVGVSLRGWEGR</sequence>
<dbReference type="RefSeq" id="WP_129805775.1">
    <property type="nucleotide sequence ID" value="NZ_JBFATN010000077.1"/>
</dbReference>
<reference evidence="5 6" key="1">
    <citation type="submission" date="2017-12" db="EMBL/GenBank/DDBJ databases">
        <title>Population genomics insights into the ecological differentiation and adaptive evolution in streptomycetes.</title>
        <authorList>
            <person name="Li Y."/>
            <person name="Huang Y."/>
        </authorList>
    </citation>
    <scope>NUCLEOTIDE SEQUENCE [LARGE SCALE GENOMIC DNA]</scope>
    <source>
        <strain evidence="5 6">NBRC 100770</strain>
    </source>
</reference>
<dbReference type="InterPro" id="IPR020084">
    <property type="entry name" value="NUDIX_hydrolase_CS"/>
</dbReference>
<evidence type="ECO:0000256" key="1">
    <source>
        <dbReference type="ARBA" id="ARBA00005582"/>
    </source>
</evidence>
<dbReference type="PANTHER" id="PTHR43736:SF1">
    <property type="entry name" value="DIHYDRONEOPTERIN TRIPHOSPHATE DIPHOSPHATASE"/>
    <property type="match status" value="1"/>
</dbReference>
<comment type="similarity">
    <text evidence="1 3">Belongs to the Nudix hydrolase family.</text>
</comment>
<dbReference type="Proteomes" id="UP000292693">
    <property type="component" value="Unassembled WGS sequence"/>
</dbReference>